<protein>
    <submittedName>
        <fullName evidence="1">Uncharacterized protein</fullName>
    </submittedName>
</protein>
<gene>
    <name evidence="1" type="ORF">J1N35_020920</name>
</gene>
<keyword evidence="2" id="KW-1185">Reference proteome</keyword>
<proteinExistence type="predicted"/>
<evidence type="ECO:0000313" key="2">
    <source>
        <dbReference type="Proteomes" id="UP000828251"/>
    </source>
</evidence>
<evidence type="ECO:0000313" key="1">
    <source>
        <dbReference type="EMBL" id="KAH1081159.1"/>
    </source>
</evidence>
<reference evidence="1 2" key="1">
    <citation type="journal article" date="2021" name="Plant Biotechnol. J.">
        <title>Multi-omics assisted identification of the key and species-specific regulatory components of drought-tolerant mechanisms in Gossypium stocksii.</title>
        <authorList>
            <person name="Yu D."/>
            <person name="Ke L."/>
            <person name="Zhang D."/>
            <person name="Wu Y."/>
            <person name="Sun Y."/>
            <person name="Mei J."/>
            <person name="Sun J."/>
            <person name="Sun Y."/>
        </authorList>
    </citation>
    <scope>NUCLEOTIDE SEQUENCE [LARGE SCALE GENOMIC DNA]</scope>
    <source>
        <strain evidence="2">cv. E1</strain>
        <tissue evidence="1">Leaf</tissue>
    </source>
</reference>
<name>A0A9D4A1X5_9ROSI</name>
<dbReference type="AlphaFoldDB" id="A0A9D4A1X5"/>
<organism evidence="1 2">
    <name type="scientific">Gossypium stocksii</name>
    <dbReference type="NCBI Taxonomy" id="47602"/>
    <lineage>
        <taxon>Eukaryota</taxon>
        <taxon>Viridiplantae</taxon>
        <taxon>Streptophyta</taxon>
        <taxon>Embryophyta</taxon>
        <taxon>Tracheophyta</taxon>
        <taxon>Spermatophyta</taxon>
        <taxon>Magnoliopsida</taxon>
        <taxon>eudicotyledons</taxon>
        <taxon>Gunneridae</taxon>
        <taxon>Pentapetalae</taxon>
        <taxon>rosids</taxon>
        <taxon>malvids</taxon>
        <taxon>Malvales</taxon>
        <taxon>Malvaceae</taxon>
        <taxon>Malvoideae</taxon>
        <taxon>Gossypium</taxon>
    </lineage>
</organism>
<dbReference type="EMBL" id="JAIQCV010000007">
    <property type="protein sequence ID" value="KAH1081159.1"/>
    <property type="molecule type" value="Genomic_DNA"/>
</dbReference>
<comment type="caution">
    <text evidence="1">The sequence shown here is derived from an EMBL/GenBank/DDBJ whole genome shotgun (WGS) entry which is preliminary data.</text>
</comment>
<sequence>MGSEGLYGELCPPDGCRQRLLLPRVSLAFTFNADESLITVEMLPHLSGLRLRFLISFGPFNLGRLHGTSNTGSD</sequence>
<dbReference type="Proteomes" id="UP000828251">
    <property type="component" value="Unassembled WGS sequence"/>
</dbReference>
<accession>A0A9D4A1X5</accession>